<evidence type="ECO:0000259" key="4">
    <source>
        <dbReference type="Pfam" id="PF00535"/>
    </source>
</evidence>
<dbReference type="InterPro" id="IPR029044">
    <property type="entry name" value="Nucleotide-diphossugar_trans"/>
</dbReference>
<evidence type="ECO:0000256" key="1">
    <source>
        <dbReference type="ARBA" id="ARBA00022729"/>
    </source>
</evidence>
<dbReference type="Gene3D" id="3.90.550.10">
    <property type="entry name" value="Spore Coat Polysaccharide Biosynthesis Protein SpsA, Chain A"/>
    <property type="match status" value="1"/>
</dbReference>
<gene>
    <name evidence="5" type="ORF">EM20IM_01320</name>
</gene>
<dbReference type="InterPro" id="IPR050834">
    <property type="entry name" value="Glycosyltransf_2"/>
</dbReference>
<protein>
    <submittedName>
        <fullName evidence="5">Glycosyltransferase</fullName>
    </submittedName>
</protein>
<keyword evidence="3" id="KW-0812">Transmembrane</keyword>
<organism evidence="5 6">
    <name type="scientific">Candidatus Methylacidiphilum infernorum</name>
    <dbReference type="NCBI Taxonomy" id="511746"/>
    <lineage>
        <taxon>Bacteria</taxon>
        <taxon>Pseudomonadati</taxon>
        <taxon>Verrucomicrobiota</taxon>
        <taxon>Methylacidiphilae</taxon>
        <taxon>Methylacidiphilales</taxon>
        <taxon>Methylacidiphilaceae</taxon>
        <taxon>Methylacidiphilum (ex Ratnadevi et al. 2023)</taxon>
    </lineage>
</organism>
<dbReference type="Gene3D" id="3.20.20.80">
    <property type="entry name" value="Glycosidases"/>
    <property type="match status" value="1"/>
</dbReference>
<feature type="transmembrane region" description="Helical" evidence="3">
    <location>
        <begin position="782"/>
        <end position="800"/>
    </location>
</feature>
<dbReference type="EMBL" id="CP065956">
    <property type="protein sequence ID" value="QSR87033.1"/>
    <property type="molecule type" value="Genomic_DNA"/>
</dbReference>
<keyword evidence="3" id="KW-1133">Transmembrane helix</keyword>
<name>A0ABX7PWJ7_9BACT</name>
<feature type="domain" description="Glycosyltransferase 2-like" evidence="4">
    <location>
        <begin position="322"/>
        <end position="479"/>
    </location>
</feature>
<evidence type="ECO:0000256" key="2">
    <source>
        <dbReference type="ARBA" id="ARBA00023180"/>
    </source>
</evidence>
<dbReference type="PANTHER" id="PTHR43685">
    <property type="entry name" value="GLYCOSYLTRANSFERASE"/>
    <property type="match status" value="1"/>
</dbReference>
<dbReference type="SUPFAM" id="SSF53448">
    <property type="entry name" value="Nucleotide-diphospho-sugar transferases"/>
    <property type="match status" value="1"/>
</dbReference>
<keyword evidence="1" id="KW-0732">Signal</keyword>
<dbReference type="InterPro" id="IPR001173">
    <property type="entry name" value="Glyco_trans_2-like"/>
</dbReference>
<keyword evidence="6" id="KW-1185">Reference proteome</keyword>
<keyword evidence="2" id="KW-0325">Glycoprotein</keyword>
<dbReference type="SUPFAM" id="SSF51445">
    <property type="entry name" value="(Trans)glycosidases"/>
    <property type="match status" value="1"/>
</dbReference>
<dbReference type="Pfam" id="PF00535">
    <property type="entry name" value="Glycos_transf_2"/>
    <property type="match status" value="1"/>
</dbReference>
<feature type="transmembrane region" description="Helical" evidence="3">
    <location>
        <begin position="652"/>
        <end position="671"/>
    </location>
</feature>
<feature type="transmembrane region" description="Helical" evidence="3">
    <location>
        <begin position="806"/>
        <end position="823"/>
    </location>
</feature>
<dbReference type="PANTHER" id="PTHR43685:SF3">
    <property type="entry name" value="SLR2126 PROTEIN"/>
    <property type="match status" value="1"/>
</dbReference>
<evidence type="ECO:0000313" key="5">
    <source>
        <dbReference type="EMBL" id="QSR87033.1"/>
    </source>
</evidence>
<dbReference type="Proteomes" id="UP000663088">
    <property type="component" value="Chromosome"/>
</dbReference>
<dbReference type="InterPro" id="IPR017853">
    <property type="entry name" value="GH"/>
</dbReference>
<evidence type="ECO:0000256" key="3">
    <source>
        <dbReference type="SAM" id="Phobius"/>
    </source>
</evidence>
<proteinExistence type="predicted"/>
<evidence type="ECO:0000313" key="6">
    <source>
        <dbReference type="Proteomes" id="UP000663088"/>
    </source>
</evidence>
<dbReference type="Pfam" id="PF03198">
    <property type="entry name" value="Glyco_hydro_72"/>
    <property type="match status" value="1"/>
</dbReference>
<accession>A0ABX7PWJ7</accession>
<keyword evidence="3" id="KW-0472">Membrane</keyword>
<reference evidence="5 6" key="1">
    <citation type="submission" date="2020-12" db="EMBL/GenBank/DDBJ databases">
        <authorList>
            <person name="Awala S.I."/>
            <person name="Gwak J.-H."/>
            <person name="Kim S.-J."/>
            <person name="Rhee S.-K."/>
        </authorList>
    </citation>
    <scope>NUCLEOTIDE SEQUENCE [LARGE SCALE GENOMIC DNA]</scope>
    <source>
        <strain evidence="5 6">IT5</strain>
    </source>
</reference>
<dbReference type="InterPro" id="IPR004886">
    <property type="entry name" value="Glucanosyltransferase"/>
</dbReference>
<sequence length="858" mass="98990">MISFPVTTSPPFESQFFSQRIKIHSKFFYDKGKKFFIQGVSYGPFRPRTAECSFFPLPEEVKADFLLMQQAGINTLRLYHFPPAWFLDLAKEFNLKILISIPWINRYAYLSNLQSFQDFKKSLKNKIKAIAGHGTLLGYFVDNEMAPDCIRFYGRRKIERLLSDLLLFVKENDPDAALSYANFPPTEYLHPNPVDFYSFNVYLHNPKELENYLSRLQNIAGEKPLLISEFGMDSLRHGEEEQANLLEEHIRIVFQSGLAGTILFSWTDEWFTGGMDIEDWAFGLVKKDRKAKKSYHVVSKLFQSSSLPLYKRFPLERTPKVSVIVCTYNGAKTLADCLSSLKRLQYPDYEIIVVDDGSTDHTRKILHQFPEVIAFHQPNKGLSAARNLGIEKATGEIVAFTDSDCMADPDWLYFMVKTLLDDRYVACGGPNFSPVPRQSIQETISLAPGSPSHVLLSDTHAEHIPGCNMAYWKWIFEKIGYFDPLFRKAGDDVDICWRILSSGYQIGFNPSAVIWHYRRFTVKDYLKQQIGYGEAEALLRFKHPHCFGSLGNALWKGRIYEQNLSFFSLKKSSLYQGIFGTGFFQFLYPEKESFWSAFLKSFEYLFASSFLSLLLSCFKTTRPFLFLPLLPPLLAALNYTNRVLKEKRSHSFLSKFLLFFLVLLQPVARGYKRYKTWLFSRKLSLSIPKGMSPADIFKSLIQKPALLSFWSKTGQDRLFLLGAISRKLIKTASLYALDSGWDNWDIHVYADPFWDCQLLTLTEIYPKNERVIKIKIRFKRTLLNKISLFLLILSLYLLFLEFGQNSLLLTLPLSLLLLSFLSIQKTIIGIKLKEWIKQTAQEVGLEPINEDNKPSKPL</sequence>